<evidence type="ECO:0000313" key="4">
    <source>
        <dbReference type="Proteomes" id="UP000481153"/>
    </source>
</evidence>
<dbReference type="InterPro" id="IPR025924">
    <property type="entry name" value="YHYH_dom"/>
</dbReference>
<dbReference type="PANTHER" id="PTHR30289">
    <property type="entry name" value="UNCHARACTERIZED PROTEIN YBCL-RELATED"/>
    <property type="match status" value="1"/>
</dbReference>
<dbReference type="SUPFAM" id="SSF49785">
    <property type="entry name" value="Galactose-binding domain-like"/>
    <property type="match status" value="1"/>
</dbReference>
<keyword evidence="4" id="KW-1185">Reference proteome</keyword>
<name>A0A6G0XSN8_9STRA</name>
<sequence>MIWWLVFLLIHAIDGDVALPRPNVLNSIGSVGATQTIPLRADIVIPDGREVFVPIHVPPVSVGINAKGPAKVASVNSLHANGRFGVGEVIDIDVQFTSPVDVVGTPSLRMLTGCHAPSCRVKEIQSITCWATSGEFGVSFLGETVSNIPYDATPLKLRNYLLRLTSISALTITYDAGTKACTFRGTTITIQFDLVNSLGVDGDLPSLQLDPLNLQGDKTALSHHTFPVVLTPVAVEVQKGFAPIDRDAPFVGFRNPSTLIFRYTVAFGDISTDLDYASTDSIWLNAGGAIYNAGTTVPAALGLPVPGRAPTWPTGMTSSLSINRDIVVDSTIPTITAVSTTTPDGIYGTGEVIEIMITFSLPVAVVGAPTLLLATGVNVAQARIIRIQSGGLVLVAQYIVGAGDFSLDLTYIDTTSFVLNAGDSVKRLSTNPTTNANMTLPPNGLPGSLFTFSNLVIDTTPPYIVSIACNQPNGVYTTGDTLTFQLVYSRLVVVTGLPQFKVATGTIDLSPGYFVVRVPTNGNQNVFMFPEQVDWSWLQPGFAFVVGGSTFTVASITGYQITTNEAYTGPAVNLGTDPSSPRLAIQTRGFRYAVYRSGSGSSTLQFAYTVQHGDTSSNLATASDVLLPTGSSILRQSTTPTTPCQLSLPAAGTLGSLDTVSQLVINTGPATVVGISTPTRGGVYSVGNTLAITVQFSQPVAVVGPTLPGLLTNVGENRFALYASGSGTSSLVFQLTVEATDQAATFGPLSADTIRMPNVFTSIRRKSMQPMDKASLTLPTLSLGATTLTVDPTAAIVTQIGVFSPTATVFRPGDLIVVAVVFSQQVTVTGQPLLDLSIGVPAVYASGSGTDTLSFQYTVQYGDSSLQFDIASLNAIRLNGGSIVAVATAKPACLTILGMSLAGSGSPLTIDPSPFRVVKVNSWTIDGVYTLGDTLLIAVVFSDTVVASGTPQLWLRTGNPGGDQVANLHSYVDNLVYFTYAVQTGDSTRRVVESSTLALRCANDVGLNANPLQDATAVSSADWAGKLVTCWSEQSKIRVSVFNNDQNMPLWTTLSTGLNADPTQTATGCSCLTVGVQLVCAWQETTAGGNSVVHVSVMTGSISSPAWTLISGAGVNFDLVKAASTVTTTVSSTGSLVVAWQEMTTNGQTTLRIKSWNGNLVTPVWTSMDMSTLAATSNHQNADLGVLNNQIILSWTEVVSGTISKLHVSSYSGGVWTALDGGNGLNAASRVAVSSSVSFCSSKLYVAWFETSAGAGYIRVQVFNTVGSIWSFIDGGSGVQSSNAVGSVSLACFQNNLVAAWQELSSGVILTRAATYSGVGNTWSPAGVSNDNVLQSASWAVLTVSSNVLYMTWSEVHINTKAQVRAAVFTPQQIAWSSLIYSCLKRAGAAFLVPFGLRLPPPFSQNSLGDTSQLQLDTVAPSIIDIRSLSTPGLYQLKDTAQTIAVVAPGSTLTGGSFSLGYNNAFSSCVAWNAAAIDLENALEAIPGLSLDVTVTKSATAFLHGSLFQVAFNVPATGLHAFTLGTGCSPLVCASGLACGQVLVNPDKSSVFPTKLQPGYVDFEVRFTSPVQVTGAAPVLTLTTGVIATYQSGPIYQIIDVAVGAPSRVVAGGFALSYGGVNTACIDIQAAQGAGAILETLLAVPAIATIGIVDVKSDQFQNGLRYKIQFQPGAPSALAYSPSVTCPPLVGLIQTIDLVASAPVTAGSFAVGVGTYVSATCLPYTTTAANLQTALNALTNQEVQVLVQKRPIPSGGYRFTVTFPNTRAALYPLTLTTAGCTPLACAGGTCSFVVNAEYTVAIARTPSLVFRYSVQPGDTITSIGYTSLTGGIQRASASPGIPASLALPAKLSPSGIQVNTLATATITSVTSSTLDGVYSQGDLIFVALTFSKVVLVKGQPSLELTSNGIALFKSGNNSQVLTFQYTVGASETTSDLDCFSPWSLQYPNKGSGIYFVDPTTSGLSPAATILPVTTDPASLSSHSNIVIDAVVPTVQVVSSIKAAGTYAAGEAIDILVQFSHSVMVTGTPTILLNSGGAASFTYAGQRQLIDVGVKASTPIVSGQYAVWYGGILSECITFNDLNMLQAKLLDLPGIAAIGIASVTASTLGNGKRIVITFGSPNAFSAPLELVPTTPPQCLPLIAGRNDVLLVSRGLDNFVTFRYTVQTPDATLALGVSNPLIQLNGGYIRRRSDHPSINVNPTLVQETFNAIQVNGAVPTIVQVTVVTAGGTYGVAYPPQASPNYVKPGQILFTLTFSQAVVFINTITIQMNTGNFARFYSQLSPTQFSFVYTIQAGDKTPSLDFASPVSLQGTIVAKSTTNSQIANTQLPLMQLTGANIIAIDSTLPTTIISVTTNHPDGTFGAGEVINILTTFGRPVRVLSGLNHNSLVSAQSPFVTTSNGVMYIAWSERLTPSVSILLVAQFDGTVFQELNPVGGLNRNTVNGNAQHVSLIVFNNQLYAAWDEDGVINVAKFSGNVVTRAWTYIFTMGTNENQLVIASSPRLVEYLNTLFLVWREYQNGAPNQVNIRVASYDNTLTPPWYSYDDGRRSIGLNQNRSTDPYAFGFAGHLYIAWAEHNGQRYSIQVQALSLSTMTFEPIPRVGSDKSAAYDAIGPKLFAIGNQLMVQWYSAENKFIMHTGVVTPQYWKEIVQNSTTEGFAPDVQTCNGQTIVAYTARSAVSKVLWTANLLSNGNVQPMQTVNHNLIQDVADFKLACQTSGYAVVWTEFDGMSYKLRLSTSPLGILAWTESTAGLPTIQLSSGLVAVNTDKNGSCVAGLTFQLVVPSNAPLIPQLNVLSFQSNRASLLDCKTNVAVDTTLFPAATDERSLAYSSHIAIDTSPPTVLDVLTTLLSASYGAGQVIPIVVLFSQPVVVSPWLSNGDVPTWIIFRSRSATIYGELEHKAVYSFGNGTNTLTFLYTTLPSDSFLLFDYMLTTSLQVALSSWIRRLSTLPTTDVQLTLPLPGSAHSLSRFFIAIDTTPPVVLDVSASKPDGTYYSGDVIPIVVTFSLPVMATGTPVLYLNTRQTPFQSQALYVGGNMTTQLTFNYIVQPLDQIARLTLYDDRPTKEFSFVKALDSFDGYIYRVATYPTTKADLVCPPPGTSSSLRQLIALDSKVPTVVGVTTSFADGTYDIGTVIPIQVLFSAPVVVTGAPLLILNVNSDGTRGAPYLSGSGSATLVFQYTVEMSDSASPLNYLNAYSLLLKLPVRLSPLQAPPYAAIMRASSHPSLPANLTLPPFGPAPQVNTPPDLIRSGRTIKIRTDGFRVARVDTTTPNGTYAAGQAIQIFVRFTGQVNVVGTPQLILNVPTAATFTSGSGTSVLSFLYVVAAGDVTAALDVNKVRLGTGITVQDLNGGDVPLQLPSAGAKNSLSDGASLAISAIPPVVTSIQSSGPNGVCAAGDIVQITIVFSVPVVATGVPQLSLNTGQAALYSSGSGTSVLVFVYTVVAGNTGVLDYTSTNALTGNIKAVSTTPTMQATLTLPAPGTAGSLSVSANLILNTQAPTVVRLSFAGAPDQVCPVGMVLPILIDFSYPVAVSGVPTLLLATKGNSDRSAIYSGGSGTKLLYFTYTVQAGDAAIHLDYRSVNALQGTVLQMSSAPVLPAILTLPAPGSMQSLSGQSRMIVCTLCPQVVSVSGPPSTIYTAGDILSLVVTFSEAVQFDPAVVQPMAYIRLAMALERAANYVSGSGTTTWTFTYTIQQYDDVYPVEVANARALFGTRIVSVAAPNLQAAIFLPAPGQPNSLSSMSSIRIDTTPPKVVQVTTPTPDGVYGPGHVIPIDVMFSTRVAVTGTPTLLLGLLPAPLAAVYNAAGSTAQTIRFIYTVQTGDNVFRLDYMRVCSDSSLFDKLEGYDTAASGLACLPLGSISALQLNGGSIKAAATVPTVDANLGLPAVNPWPLMRYLNSNASVIYSRKPPTPLSSIATSICIFMQEEQLFLILANGFPNHPAPPGITTASYLVEIPRFPSISFARKRPNGMVGIMINGVPFNNSASAPLVQDACGGALDPITSRYYYVGLPTCLVTDASQLVGYAMDGFPVYSMPPPNQALDECNGIVGIDGVYKYYLNPSSIQTTGTFLPCFKGAVATTSQLQVVVTEFNFVGGIEGFSPSRMNLQDLLITPLNREGGSVWFNDVSVSTTSSTLIITSTGVPTVFGPFPNPLNPNTVKPQNYQFRIPRSPTKATTPIALPLGIVGVMLDGVPFYNTLNADGNSLLDVRVPNHLTLDKCNGYVDASGAYRYYGPPDCLLDQLKEVAGQPSPLIGYALDGYPVFGRFDETGNKPTLDRCNGRVNLNGKYQYHVSDTSPYTIGCFSGVLPPSSVTLYDRSLSTSSAITIDSTAPYITDITTLKAPGVFVTGEIIDLRVLWSAPVVITGTPTLTLSVVNNVTGINAIATYDPTTSSSQTSVFIYQVGAAEFSSDVSVASSTALQLPAGATIKRAATTPTLNAILTCPTFTLGARIQTIASVQVNVLGLYHPDARDLSAYLVHNDVRARLFDPIPMTANSYRFGRPPDTTRRPDIEDAVSGIGSDMSFAKSHLGMNLALQGIATQSSTFGMSGIAAHAIDGVRSAYFSSLSVARTSGEAQRDPVPWWQLRLNKPSPIGTIKLFGVQQQRSQFEVQVIAVTGPIPVDGTFALAVGAACTTPPISVQAPAMRRDETIFGESLQAKLEQCTGEVTVTRSSVPDRMGGYSWTVTFVQDVGTISLMNVVQATQPTLEASVSTLFDSTDNIWYSYQTNLTAAFEKALFPCYVMIFDAMSVMAFESVQDALAAAIWSRFIPSGTVETTIVVPQRPTGQYIRIQHNTPQYLSLAEVEVYADCRYTLSTYYEGSPVAPLAYLENNFISWAPEVSMSLAFGGQSSRGGWFLVVQDLYPSVGQLGDAYKEHGEGGLSEWQLVVTNTAGTTMQYYMALTARVSTIPKYGDLLVDITERETDYLDSDINNYLDPTEAKHYLTTYWPNFIYLSPFVQYRVLQDVLDTYATTGRLKVVGQQGQLRWIAETCEGCTMPPTHLELYNSATVAERQHILSKSRTVQYIPSTTFVGMDDFTYISSVNDQDIQGLVRIQVLNCRDSSCAYDLYMTKCAKP</sequence>
<dbReference type="PANTHER" id="PTHR30289:SF8">
    <property type="entry name" value="YHYH DOMAIN-CONTAINING PROTEIN"/>
    <property type="match status" value="1"/>
</dbReference>
<evidence type="ECO:0000259" key="2">
    <source>
        <dbReference type="Pfam" id="PF14240"/>
    </source>
</evidence>
<keyword evidence="1" id="KW-0732">Signal</keyword>
<protein>
    <recommendedName>
        <fullName evidence="2">YHYH domain-containing protein</fullName>
    </recommendedName>
</protein>
<dbReference type="VEuPathDB" id="FungiDB:AeMF1_019341"/>
<comment type="caution">
    <text evidence="3">The sequence shown here is derived from an EMBL/GenBank/DDBJ whole genome shotgun (WGS) entry which is preliminary data.</text>
</comment>
<reference evidence="3 4" key="1">
    <citation type="submission" date="2019-07" db="EMBL/GenBank/DDBJ databases">
        <title>Genomics analysis of Aphanomyces spp. identifies a new class of oomycete effector associated with host adaptation.</title>
        <authorList>
            <person name="Gaulin E."/>
        </authorList>
    </citation>
    <scope>NUCLEOTIDE SEQUENCE [LARGE SCALE GENOMIC DNA]</scope>
    <source>
        <strain evidence="3 4">ATCC 201684</strain>
    </source>
</reference>
<dbReference type="EMBL" id="VJMJ01000013">
    <property type="protein sequence ID" value="KAF0743609.1"/>
    <property type="molecule type" value="Genomic_DNA"/>
</dbReference>
<evidence type="ECO:0000313" key="3">
    <source>
        <dbReference type="EMBL" id="KAF0743609.1"/>
    </source>
</evidence>
<gene>
    <name evidence="3" type="ORF">Ae201684_001752</name>
</gene>
<dbReference type="Gene3D" id="2.60.120.260">
    <property type="entry name" value="Galactose-binding domain-like"/>
    <property type="match status" value="1"/>
</dbReference>
<feature type="domain" description="YHYH" evidence="2">
    <location>
        <begin position="4169"/>
        <end position="4271"/>
    </location>
</feature>
<dbReference type="Proteomes" id="UP000481153">
    <property type="component" value="Unassembled WGS sequence"/>
</dbReference>
<evidence type="ECO:0000256" key="1">
    <source>
        <dbReference type="SAM" id="SignalP"/>
    </source>
</evidence>
<dbReference type="Pfam" id="PF14240">
    <property type="entry name" value="YHYH"/>
    <property type="match status" value="1"/>
</dbReference>
<feature type="chain" id="PRO_5026101710" description="YHYH domain-containing protein" evidence="1">
    <location>
        <begin position="16"/>
        <end position="5081"/>
    </location>
</feature>
<dbReference type="InterPro" id="IPR008979">
    <property type="entry name" value="Galactose-bd-like_sf"/>
</dbReference>
<accession>A0A6G0XSN8</accession>
<feature type="signal peptide" evidence="1">
    <location>
        <begin position="1"/>
        <end position="15"/>
    </location>
</feature>
<proteinExistence type="predicted"/>
<organism evidence="3 4">
    <name type="scientific">Aphanomyces euteiches</name>
    <dbReference type="NCBI Taxonomy" id="100861"/>
    <lineage>
        <taxon>Eukaryota</taxon>
        <taxon>Sar</taxon>
        <taxon>Stramenopiles</taxon>
        <taxon>Oomycota</taxon>
        <taxon>Saprolegniomycetes</taxon>
        <taxon>Saprolegniales</taxon>
        <taxon>Verrucalvaceae</taxon>
        <taxon>Aphanomyces</taxon>
    </lineage>
</organism>